<evidence type="ECO:0000256" key="2">
    <source>
        <dbReference type="NCBIfam" id="TIGR02426"/>
    </source>
</evidence>
<dbReference type="OrthoDB" id="9768878at2"/>
<comment type="caution">
    <text evidence="4">The sequence shown here is derived from an EMBL/GenBank/DDBJ whole genome shotgun (WGS) entry which is preliminary data.</text>
</comment>
<proteinExistence type="inferred from homology"/>
<dbReference type="PRINTS" id="PR00145">
    <property type="entry name" value="ARGSUCLYASE"/>
</dbReference>
<organism evidence="4 5">
    <name type="scientific">Caballeronia catudaia</name>
    <dbReference type="NCBI Taxonomy" id="1777136"/>
    <lineage>
        <taxon>Bacteria</taxon>
        <taxon>Pseudomonadati</taxon>
        <taxon>Pseudomonadota</taxon>
        <taxon>Betaproteobacteria</taxon>
        <taxon>Burkholderiales</taxon>
        <taxon>Burkholderiaceae</taxon>
        <taxon>Caballeronia</taxon>
    </lineage>
</organism>
<dbReference type="SUPFAM" id="SSF48557">
    <property type="entry name" value="L-aspartase-like"/>
    <property type="match status" value="1"/>
</dbReference>
<dbReference type="AlphaFoldDB" id="A0A158AXG0"/>
<comment type="similarity">
    <text evidence="1">Belongs to the class-II fumarase/aspartase family.</text>
</comment>
<dbReference type="GO" id="GO:0047472">
    <property type="term" value="F:3-carboxy-cis,cis-muconate cycloisomerase activity"/>
    <property type="evidence" value="ECO:0007669"/>
    <property type="project" value="UniProtKB-UniRule"/>
</dbReference>
<dbReference type="InterPro" id="IPR000362">
    <property type="entry name" value="Fumarate_lyase_fam"/>
</dbReference>
<dbReference type="PANTHER" id="PTHR43172:SF2">
    <property type="entry name" value="ADENYLOSUCCINATE LYASE C-TERMINAL DOMAIN-CONTAINING PROTEIN"/>
    <property type="match status" value="1"/>
</dbReference>
<dbReference type="SMART" id="SM00998">
    <property type="entry name" value="ADSL_C"/>
    <property type="match status" value="1"/>
</dbReference>
<dbReference type="GO" id="GO:0019619">
    <property type="term" value="P:3,4-dihydroxybenzoate catabolic process"/>
    <property type="evidence" value="ECO:0007669"/>
    <property type="project" value="InterPro"/>
</dbReference>
<dbReference type="PROSITE" id="PS00163">
    <property type="entry name" value="FUMARATE_LYASES"/>
    <property type="match status" value="1"/>
</dbReference>
<evidence type="ECO:0000256" key="1">
    <source>
        <dbReference type="ARBA" id="ARBA00034772"/>
    </source>
</evidence>
<name>A0A158AXG0_9BURK</name>
<evidence type="ECO:0000259" key="3">
    <source>
        <dbReference type="SMART" id="SM00998"/>
    </source>
</evidence>
<dbReference type="InterPro" id="IPR020557">
    <property type="entry name" value="Fumarate_lyase_CS"/>
</dbReference>
<dbReference type="EMBL" id="FCOF02000010">
    <property type="protein sequence ID" value="SAK62455.1"/>
    <property type="molecule type" value="Genomic_DNA"/>
</dbReference>
<gene>
    <name evidence="4" type="ORF">AWB75_02697</name>
</gene>
<dbReference type="InterPro" id="IPR012789">
    <property type="entry name" value="Protocat_PcaB-like"/>
</dbReference>
<dbReference type="Gene3D" id="1.10.40.30">
    <property type="entry name" value="Fumarase/aspartase (C-terminal domain)"/>
    <property type="match status" value="1"/>
</dbReference>
<dbReference type="InterPro" id="IPR008948">
    <property type="entry name" value="L-Aspartase-like"/>
</dbReference>
<accession>A0A158AXG0</accession>
<evidence type="ECO:0000313" key="5">
    <source>
        <dbReference type="Proteomes" id="UP000054870"/>
    </source>
</evidence>
<dbReference type="Proteomes" id="UP000054870">
    <property type="component" value="Unassembled WGS sequence"/>
</dbReference>
<dbReference type="Pfam" id="PF10397">
    <property type="entry name" value="ADSL_C"/>
    <property type="match status" value="1"/>
</dbReference>
<dbReference type="RefSeq" id="WP_061124583.1">
    <property type="nucleotide sequence ID" value="NZ_FCOF02000010.1"/>
</dbReference>
<dbReference type="FunFam" id="1.20.200.10:FF:000014">
    <property type="entry name" value="3-carboxy-cis,cis-muconate cycloisomerase"/>
    <property type="match status" value="1"/>
</dbReference>
<dbReference type="PANTHER" id="PTHR43172">
    <property type="entry name" value="ADENYLOSUCCINATE LYASE"/>
    <property type="match status" value="1"/>
</dbReference>
<dbReference type="NCBIfam" id="TIGR02426">
    <property type="entry name" value="protocat_pcaB"/>
    <property type="match status" value="1"/>
</dbReference>
<feature type="domain" description="Adenylosuccinate lyase C-terminal" evidence="3">
    <location>
        <begin position="366"/>
        <end position="445"/>
    </location>
</feature>
<dbReference type="EC" id="5.5.1.2" evidence="2"/>
<dbReference type="GO" id="GO:0016829">
    <property type="term" value="F:lyase activity"/>
    <property type="evidence" value="ECO:0007669"/>
    <property type="project" value="UniProtKB-ARBA"/>
</dbReference>
<sequence>MFSSTGRLTDLICGNAAANAVWSPRATVQAMLDVEAALARASALHGVIPASAVDAIVAACNAGNIDADALMTGAAAGGNLAIPLVKQLTAVVKASDAEAAKYVHWGATSQDIIDTGVVLQLRAALDLLDADLRALSDALVAQAQAHKQTPMIGRTWLQQALPITLGLKFAQWLDAVTRHRARLEELKARALVLQFGGAAGTLASLRDKGSLVAQALADDLKLTLPALPWHTQRDRIAESASFLGMLTGTLGKIARDVSLMMQTELGEVAEPAAAGKGGSSTMPHKRNPVGCAAVLTAATRAPNLVATIFAGMVQEHERALGGWQAEWEALPDLARLTAGALSNILAIVPDMEVNADRLARNLNVTNGLVLGEAVMLALGDAIGRLEAHKLVEGASKASVANGTSLFDALAANETVTRHLSHDQLKQLLDPANYVGQAQAFVDAAIAHSKKQER</sequence>
<reference evidence="4" key="1">
    <citation type="submission" date="2016-01" db="EMBL/GenBank/DDBJ databases">
        <authorList>
            <person name="Peeters C."/>
        </authorList>
    </citation>
    <scope>NUCLEOTIDE SEQUENCE [LARGE SCALE GENOMIC DNA]</scope>
    <source>
        <strain evidence="4">LMG 29318</strain>
    </source>
</reference>
<dbReference type="Gene3D" id="1.20.200.10">
    <property type="entry name" value="Fumarase/aspartase (Central domain)"/>
    <property type="match status" value="1"/>
</dbReference>
<dbReference type="InterPro" id="IPR022761">
    <property type="entry name" value="Fumarate_lyase_N"/>
</dbReference>
<protein>
    <recommendedName>
        <fullName evidence="2">3-carboxy-cis,cis-muconate cycloisomerase</fullName>
        <ecNumber evidence="2">5.5.1.2</ecNumber>
    </recommendedName>
</protein>
<dbReference type="NCBIfam" id="NF006554">
    <property type="entry name" value="PRK09053.1"/>
    <property type="match status" value="1"/>
</dbReference>
<dbReference type="CDD" id="cd01597">
    <property type="entry name" value="pCLME"/>
    <property type="match status" value="1"/>
</dbReference>
<dbReference type="Pfam" id="PF00206">
    <property type="entry name" value="Lyase_1"/>
    <property type="match status" value="1"/>
</dbReference>
<keyword evidence="5" id="KW-1185">Reference proteome</keyword>
<dbReference type="PRINTS" id="PR00149">
    <property type="entry name" value="FUMRATELYASE"/>
</dbReference>
<dbReference type="InterPro" id="IPR019468">
    <property type="entry name" value="AdenyloSucc_lyase_C"/>
</dbReference>
<evidence type="ECO:0000313" key="4">
    <source>
        <dbReference type="EMBL" id="SAK62455.1"/>
    </source>
</evidence>